<dbReference type="STRING" id="1610493.RPIT_09855"/>
<dbReference type="OrthoDB" id="3742900at2"/>
<feature type="transmembrane region" description="Helical" evidence="2">
    <location>
        <begin position="137"/>
        <end position="158"/>
    </location>
</feature>
<keyword evidence="2" id="KW-0812">Transmembrane</keyword>
<feature type="transmembrane region" description="Helical" evidence="2">
    <location>
        <begin position="205"/>
        <end position="227"/>
    </location>
</feature>
<accession>A0A1Q2CG17</accession>
<proteinExistence type="predicted"/>
<protein>
    <submittedName>
        <fullName evidence="3">Uncharacterized protein</fullName>
    </submittedName>
</protein>
<feature type="region of interest" description="Disordered" evidence="1">
    <location>
        <begin position="406"/>
        <end position="451"/>
    </location>
</feature>
<evidence type="ECO:0000256" key="1">
    <source>
        <dbReference type="SAM" id="MobiDB-lite"/>
    </source>
</evidence>
<feature type="transmembrane region" description="Helical" evidence="2">
    <location>
        <begin position="280"/>
        <end position="302"/>
    </location>
</feature>
<keyword evidence="2" id="KW-0472">Membrane</keyword>
<gene>
    <name evidence="3" type="ORF">RPIT_09855</name>
</gene>
<keyword evidence="2" id="KW-1133">Transmembrane helix</keyword>
<evidence type="ECO:0000313" key="4">
    <source>
        <dbReference type="Proteomes" id="UP000188324"/>
    </source>
</evidence>
<dbReference type="EMBL" id="CP019605">
    <property type="protein sequence ID" value="AQP45053.1"/>
    <property type="molecule type" value="Genomic_DNA"/>
</dbReference>
<dbReference type="KEGG" id="tfl:RPIT_09855"/>
<feature type="transmembrane region" description="Helical" evidence="2">
    <location>
        <begin position="381"/>
        <end position="401"/>
    </location>
</feature>
<organism evidence="3 4">
    <name type="scientific">Tessaracoccus flavus</name>
    <dbReference type="NCBI Taxonomy" id="1610493"/>
    <lineage>
        <taxon>Bacteria</taxon>
        <taxon>Bacillati</taxon>
        <taxon>Actinomycetota</taxon>
        <taxon>Actinomycetes</taxon>
        <taxon>Propionibacteriales</taxon>
        <taxon>Propionibacteriaceae</taxon>
        <taxon>Tessaracoccus</taxon>
    </lineage>
</organism>
<dbReference type="InterPro" id="IPR045931">
    <property type="entry name" value="DUF6350"/>
</dbReference>
<dbReference type="RefSeq" id="WP_077342737.1">
    <property type="nucleotide sequence ID" value="NZ_CP019605.1"/>
</dbReference>
<evidence type="ECO:0000313" key="3">
    <source>
        <dbReference type="EMBL" id="AQP45053.1"/>
    </source>
</evidence>
<feature type="transmembrane region" description="Helical" evidence="2">
    <location>
        <begin position="247"/>
        <end position="268"/>
    </location>
</feature>
<feature type="transmembrane region" description="Helical" evidence="2">
    <location>
        <begin position="164"/>
        <end position="184"/>
    </location>
</feature>
<name>A0A1Q2CG17_9ACTN</name>
<dbReference type="AlphaFoldDB" id="A0A1Q2CG17"/>
<feature type="transmembrane region" description="Helical" evidence="2">
    <location>
        <begin position="308"/>
        <end position="328"/>
    </location>
</feature>
<feature type="compositionally biased region" description="Low complexity" evidence="1">
    <location>
        <begin position="407"/>
        <end position="441"/>
    </location>
</feature>
<feature type="transmembrane region" description="Helical" evidence="2">
    <location>
        <begin position="86"/>
        <end position="107"/>
    </location>
</feature>
<feature type="transmembrane region" description="Helical" evidence="2">
    <location>
        <begin position="28"/>
        <end position="52"/>
    </location>
</feature>
<reference evidence="3 4" key="1">
    <citation type="journal article" date="2016" name="Int. J. Syst. Evol. Microbiol.">
        <title>Tessaracoccus flavus sp. nov., isolated from the drainage system of a lindane-producing factory.</title>
        <authorList>
            <person name="Kumari R."/>
            <person name="Singh P."/>
            <person name="Schumann P."/>
            <person name="Lal R."/>
        </authorList>
    </citation>
    <scope>NUCLEOTIDE SEQUENCE [LARGE SCALE GENOMIC DNA]</scope>
    <source>
        <strain evidence="3 4">RP1T</strain>
    </source>
</reference>
<keyword evidence="4" id="KW-1185">Reference proteome</keyword>
<dbReference type="Proteomes" id="UP000188324">
    <property type="component" value="Chromosome"/>
</dbReference>
<sequence>MAIRSSRHRTVAVDIGASRPSEPRRWPWPWYVAALAGPLGVLAAGWVVLAALTTVGWLTSPEAELTDALRLAADLLILAHGAPVTIAGQAVSIAPLGLTAGLVFLALPAASWAARQAAGQAGHIDDTGDIWADAEAVALRVGATFAGVYAAAVVIVAASLGVGSWRVLVGGLVVGGIAGLWGASKSVGHDPTHTWPGWLRAVPRALGAALLVVLAGASAVFVTALWLGRERVTDIVVALDGGVPALALLTALHLAYLPNLLLASASWMLGAGITVGDQSLVTMALSDVGFLPAIPVFGAVPVDASPASFWWLVVGVAAGCVAALAVALARPRARFDETALVGGLSGVAAGLLLVVLCALGSGSLGSDRLAHLGARVGELAVFAPTLLGLAGMAAGLILGLVRRPPRAAGASEDAPPADDAPADGAPPADDAATSDDSAAADEATERTTLPG</sequence>
<dbReference type="Pfam" id="PF19877">
    <property type="entry name" value="DUF6350"/>
    <property type="match status" value="1"/>
</dbReference>
<feature type="transmembrane region" description="Helical" evidence="2">
    <location>
        <begin position="340"/>
        <end position="361"/>
    </location>
</feature>
<evidence type="ECO:0000256" key="2">
    <source>
        <dbReference type="SAM" id="Phobius"/>
    </source>
</evidence>